<protein>
    <submittedName>
        <fullName evidence="1">Uncharacterized protein</fullName>
    </submittedName>
</protein>
<proteinExistence type="predicted"/>
<dbReference type="Proteomes" id="UP000250043">
    <property type="component" value="Unassembled WGS sequence"/>
</dbReference>
<dbReference type="AlphaFoldDB" id="A0A8E2DUJ8"/>
<organism evidence="1 2">
    <name type="scientific">Obba rivulosa</name>
    <dbReference type="NCBI Taxonomy" id="1052685"/>
    <lineage>
        <taxon>Eukaryota</taxon>
        <taxon>Fungi</taxon>
        <taxon>Dikarya</taxon>
        <taxon>Basidiomycota</taxon>
        <taxon>Agaricomycotina</taxon>
        <taxon>Agaricomycetes</taxon>
        <taxon>Polyporales</taxon>
        <taxon>Gelatoporiaceae</taxon>
        <taxon>Obba</taxon>
    </lineage>
</organism>
<dbReference type="EMBL" id="KV722333">
    <property type="protein sequence ID" value="OCH95849.1"/>
    <property type="molecule type" value="Genomic_DNA"/>
</dbReference>
<evidence type="ECO:0000313" key="1">
    <source>
        <dbReference type="EMBL" id="OCH95849.1"/>
    </source>
</evidence>
<sequence>MEFGLCNLSNYEQSRRAGAYCKRARCATIVLFYAICPYHCAGNVRFERLKVSGAQIRTLLSRPREKALGQARLPAVSRGSPTRICMRLHCLPFSHLLAASFIMTYATSDVISSGRLLSVPGLTMSSLLYALAPVSAAHPVVGLYGTNHVRRILTPFCEKSDHLGCTEWRPQGLLSSATASIQGSRG</sequence>
<reference evidence="1 2" key="1">
    <citation type="submission" date="2016-07" db="EMBL/GenBank/DDBJ databases">
        <title>Draft genome of the white-rot fungus Obba rivulosa 3A-2.</title>
        <authorList>
            <consortium name="DOE Joint Genome Institute"/>
            <person name="Miettinen O."/>
            <person name="Riley R."/>
            <person name="Acob R."/>
            <person name="Barry K."/>
            <person name="Cullen D."/>
            <person name="De Vries R."/>
            <person name="Hainaut M."/>
            <person name="Hatakka A."/>
            <person name="Henrissat B."/>
            <person name="Hilden K."/>
            <person name="Kuo R."/>
            <person name="Labutti K."/>
            <person name="Lipzen A."/>
            <person name="Makela M.R."/>
            <person name="Sandor L."/>
            <person name="Spatafora J.W."/>
            <person name="Grigoriev I.V."/>
            <person name="Hibbett D.S."/>
        </authorList>
    </citation>
    <scope>NUCLEOTIDE SEQUENCE [LARGE SCALE GENOMIC DNA]</scope>
    <source>
        <strain evidence="1 2">3A-2</strain>
    </source>
</reference>
<accession>A0A8E2DUJ8</accession>
<keyword evidence="2" id="KW-1185">Reference proteome</keyword>
<gene>
    <name evidence="1" type="ORF">OBBRIDRAFT_440838</name>
</gene>
<evidence type="ECO:0000313" key="2">
    <source>
        <dbReference type="Proteomes" id="UP000250043"/>
    </source>
</evidence>
<name>A0A8E2DUJ8_9APHY</name>